<name>A0ABV6P7D4_9ACTN</name>
<gene>
    <name evidence="1" type="ORF">ACFFHU_31460</name>
</gene>
<accession>A0ABV6P7D4</accession>
<dbReference type="RefSeq" id="WP_377344195.1">
    <property type="nucleotide sequence ID" value="NZ_JBHLUE010000036.1"/>
</dbReference>
<organism evidence="1 2">
    <name type="scientific">Plantactinospora siamensis</name>
    <dbReference type="NCBI Taxonomy" id="555372"/>
    <lineage>
        <taxon>Bacteria</taxon>
        <taxon>Bacillati</taxon>
        <taxon>Actinomycetota</taxon>
        <taxon>Actinomycetes</taxon>
        <taxon>Micromonosporales</taxon>
        <taxon>Micromonosporaceae</taxon>
        <taxon>Plantactinospora</taxon>
    </lineage>
</organism>
<dbReference type="EMBL" id="JBHLUE010000036">
    <property type="protein sequence ID" value="MFC0568639.1"/>
    <property type="molecule type" value="Genomic_DNA"/>
</dbReference>
<keyword evidence="2" id="KW-1185">Reference proteome</keyword>
<evidence type="ECO:0000313" key="1">
    <source>
        <dbReference type="EMBL" id="MFC0568639.1"/>
    </source>
</evidence>
<proteinExistence type="predicted"/>
<protein>
    <submittedName>
        <fullName evidence="1">Uncharacterized protein</fullName>
    </submittedName>
</protein>
<reference evidence="1 2" key="1">
    <citation type="submission" date="2024-09" db="EMBL/GenBank/DDBJ databases">
        <authorList>
            <person name="Sun Q."/>
            <person name="Mori K."/>
        </authorList>
    </citation>
    <scope>NUCLEOTIDE SEQUENCE [LARGE SCALE GENOMIC DNA]</scope>
    <source>
        <strain evidence="1 2">TBRC 2205</strain>
    </source>
</reference>
<dbReference type="Proteomes" id="UP001589894">
    <property type="component" value="Unassembled WGS sequence"/>
</dbReference>
<evidence type="ECO:0000313" key="2">
    <source>
        <dbReference type="Proteomes" id="UP001589894"/>
    </source>
</evidence>
<comment type="caution">
    <text evidence="1">The sequence shown here is derived from an EMBL/GenBank/DDBJ whole genome shotgun (WGS) entry which is preliminary data.</text>
</comment>
<sequence length="114" mass="12260">MIRCVLCPATEPAAFAALCHGWTSRTTTEPVVYRSAFSAGPFAITPAGEHHLCPACTAWLADHRDRQLPEAVTASIAETIAGAELATETARYLRMELVGMVRHLAEALDQAEVP</sequence>